<name>A0A9W7CU38_9STRA</name>
<dbReference type="Gene3D" id="1.10.10.10">
    <property type="entry name" value="Winged helix-like DNA-binding domain superfamily/Winged helix DNA-binding domain"/>
    <property type="match status" value="1"/>
</dbReference>
<comment type="subcellular location">
    <subcellularLocation>
        <location evidence="1">Nucleus</location>
    </subcellularLocation>
</comment>
<evidence type="ECO:0000313" key="6">
    <source>
        <dbReference type="EMBL" id="GMF40456.1"/>
    </source>
</evidence>
<dbReference type="OrthoDB" id="60033at2759"/>
<keyword evidence="2" id="KW-0238">DNA-binding</keyword>
<keyword evidence="3" id="KW-0539">Nucleus</keyword>
<sequence length="232" mass="26024">MSAAVNGEHAGGKPRDVAPFLKSLRQMLDAENPRILRWTPDGRAFEIHDMAAMMQLVLPKYFKHSKYTSFQRQLNYFNFRKWTKSKAVVCTFSNQFFQRDDPALAWRITRKKSLHSAEAKKGENSRMPLKKSAPRAKAAKTAKLIVIKLPAGEACSPASFPSPTDALSLASALDLSSMYGEVAEIRFHEPSREAADDASLDWVDALYSSLEPLLDNAAYPSFHDHAFEFAQL</sequence>
<dbReference type="SUPFAM" id="SSF46785">
    <property type="entry name" value="Winged helix' DNA-binding domain"/>
    <property type="match status" value="1"/>
</dbReference>
<comment type="caution">
    <text evidence="6">The sequence shown here is derived from an EMBL/GenBank/DDBJ whole genome shotgun (WGS) entry which is preliminary data.</text>
</comment>
<comment type="similarity">
    <text evidence="4">Belongs to the HSF family.</text>
</comment>
<dbReference type="GO" id="GO:0003700">
    <property type="term" value="F:DNA-binding transcription factor activity"/>
    <property type="evidence" value="ECO:0007669"/>
    <property type="project" value="InterPro"/>
</dbReference>
<proteinExistence type="inferred from homology"/>
<evidence type="ECO:0000256" key="4">
    <source>
        <dbReference type="RuleBase" id="RU004020"/>
    </source>
</evidence>
<dbReference type="EMBL" id="BSXT01001247">
    <property type="protein sequence ID" value="GMF40456.1"/>
    <property type="molecule type" value="Genomic_DNA"/>
</dbReference>
<dbReference type="PANTHER" id="PTHR10015:SF427">
    <property type="entry name" value="HEAT SHOCK FACTOR PROTEIN"/>
    <property type="match status" value="1"/>
</dbReference>
<dbReference type="InterPro" id="IPR036390">
    <property type="entry name" value="WH_DNA-bd_sf"/>
</dbReference>
<accession>A0A9W7CU38</accession>
<evidence type="ECO:0000256" key="2">
    <source>
        <dbReference type="ARBA" id="ARBA00023125"/>
    </source>
</evidence>
<dbReference type="PANTHER" id="PTHR10015">
    <property type="entry name" value="HEAT SHOCK TRANSCRIPTION FACTOR"/>
    <property type="match status" value="1"/>
</dbReference>
<keyword evidence="7" id="KW-1185">Reference proteome</keyword>
<evidence type="ECO:0000256" key="3">
    <source>
        <dbReference type="ARBA" id="ARBA00023242"/>
    </source>
</evidence>
<dbReference type="InterPro" id="IPR036388">
    <property type="entry name" value="WH-like_DNA-bd_sf"/>
</dbReference>
<organism evidence="6 7">
    <name type="scientific">Phytophthora fragariaefolia</name>
    <dbReference type="NCBI Taxonomy" id="1490495"/>
    <lineage>
        <taxon>Eukaryota</taxon>
        <taxon>Sar</taxon>
        <taxon>Stramenopiles</taxon>
        <taxon>Oomycota</taxon>
        <taxon>Peronosporomycetes</taxon>
        <taxon>Peronosporales</taxon>
        <taxon>Peronosporaceae</taxon>
        <taxon>Phytophthora</taxon>
    </lineage>
</organism>
<dbReference type="InterPro" id="IPR000232">
    <property type="entry name" value="HSF_DNA-bd"/>
</dbReference>
<dbReference type="FunFam" id="1.10.10.10:FF:000286">
    <property type="entry name" value="Heat shock transcription factor"/>
    <property type="match status" value="1"/>
</dbReference>
<dbReference type="GO" id="GO:0043565">
    <property type="term" value="F:sequence-specific DNA binding"/>
    <property type="evidence" value="ECO:0007669"/>
    <property type="project" value="InterPro"/>
</dbReference>
<evidence type="ECO:0000259" key="5">
    <source>
        <dbReference type="SMART" id="SM00415"/>
    </source>
</evidence>
<evidence type="ECO:0000313" key="7">
    <source>
        <dbReference type="Proteomes" id="UP001165121"/>
    </source>
</evidence>
<protein>
    <submittedName>
        <fullName evidence="6">Unnamed protein product</fullName>
    </submittedName>
</protein>
<feature type="domain" description="HSF-type DNA-binding" evidence="5">
    <location>
        <begin position="16"/>
        <end position="111"/>
    </location>
</feature>
<dbReference type="AlphaFoldDB" id="A0A9W7CU38"/>
<dbReference type="Proteomes" id="UP001165121">
    <property type="component" value="Unassembled WGS sequence"/>
</dbReference>
<dbReference type="GO" id="GO:0005634">
    <property type="term" value="C:nucleus"/>
    <property type="evidence" value="ECO:0007669"/>
    <property type="project" value="UniProtKB-SubCell"/>
</dbReference>
<gene>
    <name evidence="6" type="ORF">Pfra01_001243000</name>
</gene>
<evidence type="ECO:0000256" key="1">
    <source>
        <dbReference type="ARBA" id="ARBA00004123"/>
    </source>
</evidence>
<dbReference type="SMART" id="SM00415">
    <property type="entry name" value="HSF"/>
    <property type="match status" value="1"/>
</dbReference>
<reference evidence="6" key="1">
    <citation type="submission" date="2023-04" db="EMBL/GenBank/DDBJ databases">
        <title>Phytophthora fragariaefolia NBRC 109709.</title>
        <authorList>
            <person name="Ichikawa N."/>
            <person name="Sato H."/>
            <person name="Tonouchi N."/>
        </authorList>
    </citation>
    <scope>NUCLEOTIDE SEQUENCE</scope>
    <source>
        <strain evidence="6">NBRC 109709</strain>
    </source>
</reference>
<dbReference type="PRINTS" id="PR00056">
    <property type="entry name" value="HSFDOMAIN"/>
</dbReference>
<dbReference type="Pfam" id="PF00447">
    <property type="entry name" value="HSF_DNA-bind"/>
    <property type="match status" value="1"/>
</dbReference>